<comment type="caution">
    <text evidence="4">The sequence shown here is derived from an EMBL/GenBank/DDBJ whole genome shotgun (WGS) entry which is preliminary data.</text>
</comment>
<evidence type="ECO:0008006" key="6">
    <source>
        <dbReference type="Google" id="ProtNLM"/>
    </source>
</evidence>
<evidence type="ECO:0000256" key="2">
    <source>
        <dbReference type="ARBA" id="ARBA00023157"/>
    </source>
</evidence>
<dbReference type="FunFam" id="2.20.100.10:FF:000001">
    <property type="entry name" value="semaphorin-5A isoform X1"/>
    <property type="match status" value="1"/>
</dbReference>
<keyword evidence="5" id="KW-1185">Reference proteome</keyword>
<proteinExistence type="predicted"/>
<dbReference type="SUPFAM" id="SSF82895">
    <property type="entry name" value="TSP-1 type 1 repeat"/>
    <property type="match status" value="6"/>
</dbReference>
<dbReference type="InterPro" id="IPR000884">
    <property type="entry name" value="TSP1_rpt"/>
</dbReference>
<dbReference type="PANTHER" id="PTHR22906:SF21">
    <property type="entry name" value="SEMA DOMAIN-CONTAINING PROTEIN"/>
    <property type="match status" value="1"/>
</dbReference>
<gene>
    <name evidence="4" type="ORF">ACJMK2_016555</name>
</gene>
<dbReference type="Pfam" id="PF00090">
    <property type="entry name" value="TSP_1"/>
    <property type="match status" value="6"/>
</dbReference>
<name>A0ABD3UU36_SINWO</name>
<dbReference type="FunFam" id="2.20.100.10:FF:000002">
    <property type="entry name" value="Unc-5 netrin receptor C"/>
    <property type="match status" value="1"/>
</dbReference>
<reference evidence="4 5" key="1">
    <citation type="submission" date="2024-11" db="EMBL/GenBank/DDBJ databases">
        <title>Chromosome-level genome assembly of the freshwater bivalve Anodonta woodiana.</title>
        <authorList>
            <person name="Chen X."/>
        </authorList>
    </citation>
    <scope>NUCLEOTIDE SEQUENCE [LARGE SCALE GENOMIC DNA]</scope>
    <source>
        <strain evidence="4">MN2024</strain>
        <tissue evidence="4">Gills</tissue>
    </source>
</reference>
<keyword evidence="1" id="KW-0677">Repeat</keyword>
<feature type="chain" id="PRO_5044754995" description="Properdin" evidence="3">
    <location>
        <begin position="24"/>
        <end position="558"/>
    </location>
</feature>
<feature type="signal peptide" evidence="3">
    <location>
        <begin position="1"/>
        <end position="23"/>
    </location>
</feature>
<evidence type="ECO:0000256" key="1">
    <source>
        <dbReference type="ARBA" id="ARBA00022737"/>
    </source>
</evidence>
<accession>A0ABD3UU36</accession>
<sequence>MDVWKYLLFQWMLIYVSLTTIGGEEFTCYRKLQQPWGLCSGLISGKKTDNPDKCCTGKGAGFNLKAVMTVLMYLFLQVRKNRYQCESCESWLRQKNGITTPSVPKFSCFRKFKKDHCSGLVVQELSNQSPKDCCEGKGQGFANESLNTIGKNKYECISCKEWKKQTSAGTTQSPSTTTKGEPIIGNWGPWGPCSTSCGAGWHSRYRDCINCDKNHAQNVMSEPCVIRLKCPQDGNWGPWNPWQTCTASCGGGVRRRERACNYPPPTHGGLECLGSATDQESCSEQPCPVAGSWSTWSRFTVCSATCGRGTMMRSRVCDNPPPSNGGANCPGQDLQHRPCETRLCPQDGGWSDWSAWSSCPVTCGTGSRTRLRDCNTPRALFGGKDCVGEGVGTEECDSGVPCPIDGHWGSWINYGPCRASKCESGIQMRSRTCNNPRPQNRGRYCVGPTVDRFPCSNMEGCRINGGWCNWESWSSCSSTCLTVSSVQVRNRLCLCPPPQLDGTLCEGPDNETQACEDIPSCLPLDVSVEGAVPGDETTDKDKISSDSMILDKVRCCGV</sequence>
<organism evidence="4 5">
    <name type="scientific">Sinanodonta woodiana</name>
    <name type="common">Chinese pond mussel</name>
    <name type="synonym">Anodonta woodiana</name>
    <dbReference type="NCBI Taxonomy" id="1069815"/>
    <lineage>
        <taxon>Eukaryota</taxon>
        <taxon>Metazoa</taxon>
        <taxon>Spiralia</taxon>
        <taxon>Lophotrochozoa</taxon>
        <taxon>Mollusca</taxon>
        <taxon>Bivalvia</taxon>
        <taxon>Autobranchia</taxon>
        <taxon>Heteroconchia</taxon>
        <taxon>Palaeoheterodonta</taxon>
        <taxon>Unionida</taxon>
        <taxon>Unionoidea</taxon>
        <taxon>Unionidae</taxon>
        <taxon>Unioninae</taxon>
        <taxon>Sinanodonta</taxon>
    </lineage>
</organism>
<dbReference type="SMART" id="SM00209">
    <property type="entry name" value="TSP1"/>
    <property type="match status" value="6"/>
</dbReference>
<evidence type="ECO:0000313" key="4">
    <source>
        <dbReference type="EMBL" id="KAL3852950.1"/>
    </source>
</evidence>
<dbReference type="Proteomes" id="UP001634394">
    <property type="component" value="Unassembled WGS sequence"/>
</dbReference>
<evidence type="ECO:0000256" key="3">
    <source>
        <dbReference type="SAM" id="SignalP"/>
    </source>
</evidence>
<dbReference type="PANTHER" id="PTHR22906">
    <property type="entry name" value="PROPERDIN"/>
    <property type="match status" value="1"/>
</dbReference>
<dbReference type="PRINTS" id="PR01705">
    <property type="entry name" value="TSP1REPEAT"/>
</dbReference>
<dbReference type="AlphaFoldDB" id="A0ABD3UU36"/>
<dbReference type="PROSITE" id="PS50092">
    <property type="entry name" value="TSP1"/>
    <property type="match status" value="6"/>
</dbReference>
<protein>
    <recommendedName>
        <fullName evidence="6">Properdin</fullName>
    </recommendedName>
</protein>
<dbReference type="EMBL" id="JBJQND010000015">
    <property type="protein sequence ID" value="KAL3852950.1"/>
    <property type="molecule type" value="Genomic_DNA"/>
</dbReference>
<evidence type="ECO:0000313" key="5">
    <source>
        <dbReference type="Proteomes" id="UP001634394"/>
    </source>
</evidence>
<dbReference type="Gene3D" id="2.20.100.10">
    <property type="entry name" value="Thrombospondin type-1 (TSP1) repeat"/>
    <property type="match status" value="6"/>
</dbReference>
<keyword evidence="3" id="KW-0732">Signal</keyword>
<keyword evidence="2" id="KW-1015">Disulfide bond</keyword>
<dbReference type="InterPro" id="IPR052065">
    <property type="entry name" value="Compl_asym_regulator"/>
</dbReference>
<dbReference type="FunFam" id="2.20.100.10:FF:000007">
    <property type="entry name" value="Thrombospondin 1"/>
    <property type="match status" value="2"/>
</dbReference>
<dbReference type="InterPro" id="IPR036383">
    <property type="entry name" value="TSP1_rpt_sf"/>
</dbReference>